<feature type="active site" description="Nucleophile" evidence="4">
    <location>
        <position position="41"/>
    </location>
</feature>
<name>A0A926IN17_9BACT</name>
<comment type="caution">
    <text evidence="4">Lacks conserved residue(s) required for the propagation of feature annotation.</text>
</comment>
<evidence type="ECO:0000313" key="6">
    <source>
        <dbReference type="EMBL" id="MBC8591779.1"/>
    </source>
</evidence>
<dbReference type="InterPro" id="IPR002641">
    <property type="entry name" value="PNPLA_dom"/>
</dbReference>
<comment type="caution">
    <text evidence="6">The sequence shown here is derived from an EMBL/GenBank/DDBJ whole genome shotgun (WGS) entry which is preliminary data.</text>
</comment>
<proteinExistence type="predicted"/>
<dbReference type="EMBL" id="JACRTF010000001">
    <property type="protein sequence ID" value="MBC8591779.1"/>
    <property type="molecule type" value="Genomic_DNA"/>
</dbReference>
<reference evidence="6" key="1">
    <citation type="submission" date="2020-08" db="EMBL/GenBank/DDBJ databases">
        <title>Genome public.</title>
        <authorList>
            <person name="Liu C."/>
            <person name="Sun Q."/>
        </authorList>
    </citation>
    <scope>NUCLEOTIDE SEQUENCE</scope>
    <source>
        <strain evidence="6">N12</strain>
    </source>
</reference>
<evidence type="ECO:0000256" key="1">
    <source>
        <dbReference type="ARBA" id="ARBA00022801"/>
    </source>
</evidence>
<dbReference type="GO" id="GO:0016042">
    <property type="term" value="P:lipid catabolic process"/>
    <property type="evidence" value="ECO:0007669"/>
    <property type="project" value="UniProtKB-UniRule"/>
</dbReference>
<dbReference type="AlphaFoldDB" id="A0A926IN17"/>
<dbReference type="Proteomes" id="UP000651085">
    <property type="component" value="Unassembled WGS sequence"/>
</dbReference>
<protein>
    <submittedName>
        <fullName evidence="6">Patatin-like phospholipase family protein</fullName>
    </submittedName>
</protein>
<dbReference type="PANTHER" id="PTHR14226">
    <property type="entry name" value="NEUROPATHY TARGET ESTERASE/SWISS CHEESE D.MELANOGASTER"/>
    <property type="match status" value="1"/>
</dbReference>
<dbReference type="InterPro" id="IPR016035">
    <property type="entry name" value="Acyl_Trfase/lysoPLipase"/>
</dbReference>
<dbReference type="Gene3D" id="3.40.1090.10">
    <property type="entry name" value="Cytosolic phospholipase A2 catalytic domain"/>
    <property type="match status" value="1"/>
</dbReference>
<dbReference type="GO" id="GO:0016787">
    <property type="term" value="F:hydrolase activity"/>
    <property type="evidence" value="ECO:0007669"/>
    <property type="project" value="UniProtKB-UniRule"/>
</dbReference>
<keyword evidence="7" id="KW-1185">Reference proteome</keyword>
<feature type="short sequence motif" description="GXSXG" evidence="4">
    <location>
        <begin position="39"/>
        <end position="43"/>
    </location>
</feature>
<keyword evidence="1 4" id="KW-0378">Hydrolase</keyword>
<evidence type="ECO:0000259" key="5">
    <source>
        <dbReference type="PROSITE" id="PS51635"/>
    </source>
</evidence>
<dbReference type="PANTHER" id="PTHR14226:SF76">
    <property type="entry name" value="NTE FAMILY PROTEIN RSSA"/>
    <property type="match status" value="1"/>
</dbReference>
<dbReference type="RefSeq" id="WP_262432999.1">
    <property type="nucleotide sequence ID" value="NZ_JACRTF010000001.1"/>
</dbReference>
<evidence type="ECO:0000313" key="7">
    <source>
        <dbReference type="Proteomes" id="UP000651085"/>
    </source>
</evidence>
<gene>
    <name evidence="6" type="ORF">H8744_00705</name>
</gene>
<evidence type="ECO:0000256" key="3">
    <source>
        <dbReference type="ARBA" id="ARBA00023098"/>
    </source>
</evidence>
<dbReference type="PROSITE" id="PS51635">
    <property type="entry name" value="PNPLA"/>
    <property type="match status" value="1"/>
</dbReference>
<dbReference type="InterPro" id="IPR050301">
    <property type="entry name" value="NTE"/>
</dbReference>
<feature type="domain" description="PNPLA" evidence="5">
    <location>
        <begin position="8"/>
        <end position="168"/>
    </location>
</feature>
<keyword evidence="3 4" id="KW-0443">Lipid metabolism</keyword>
<sequence length="271" mass="30413">MRNRKVILVLSTGGARGLAHIGAIEELEKRGFEFTSIIGSSMGALVGAMLATGTMKECKEWFCTLNKRKLFRLADFTFSKEGLIKGDRILEMLRKLIPDCDIEHLPINYTAVATDIETEKEVAFRKGSLHSAIRASISIPMLFHPLKVEGRSLIDGGIGNPLPLNQVERKETDLVIAVNVNAPNSVSEKPDKRKNNYYKLLTESSRIMQQQIIRFSIEKYRPDIVVEIPGQSFDMLDFHKAPEIIELGREAMRTALNNSNCLPSMFQPPIL</sequence>
<feature type="short sequence motif" description="DGA/G" evidence="4">
    <location>
        <begin position="155"/>
        <end position="157"/>
    </location>
</feature>
<feature type="active site" description="Proton acceptor" evidence="4">
    <location>
        <position position="155"/>
    </location>
</feature>
<accession>A0A926IN17</accession>
<dbReference type="Pfam" id="PF01734">
    <property type="entry name" value="Patatin"/>
    <property type="match status" value="1"/>
</dbReference>
<organism evidence="6 7">
    <name type="scientific">Jilunia laotingensis</name>
    <dbReference type="NCBI Taxonomy" id="2763675"/>
    <lineage>
        <taxon>Bacteria</taxon>
        <taxon>Pseudomonadati</taxon>
        <taxon>Bacteroidota</taxon>
        <taxon>Bacteroidia</taxon>
        <taxon>Bacteroidales</taxon>
        <taxon>Bacteroidaceae</taxon>
        <taxon>Jilunia</taxon>
    </lineage>
</organism>
<evidence type="ECO:0000256" key="4">
    <source>
        <dbReference type="PROSITE-ProRule" id="PRU01161"/>
    </source>
</evidence>
<dbReference type="SUPFAM" id="SSF52151">
    <property type="entry name" value="FabD/lysophospholipase-like"/>
    <property type="match status" value="1"/>
</dbReference>
<keyword evidence="2 4" id="KW-0442">Lipid degradation</keyword>
<evidence type="ECO:0000256" key="2">
    <source>
        <dbReference type="ARBA" id="ARBA00022963"/>
    </source>
</evidence>